<proteinExistence type="predicted"/>
<sequence>MWRNFTRAARVARWWAREGGDGTPEGQALAGKPSVFFRKTVNARTSDGRAVAVNAQQYAVLVMDVPDLRRSRKPTYDFPE</sequence>
<protein>
    <submittedName>
        <fullName evidence="1">Uncharacterized protein</fullName>
    </submittedName>
</protein>
<organism evidence="1 2">
    <name type="scientific">Coccomyxa subellipsoidea (strain C-169)</name>
    <name type="common">Green microalga</name>
    <dbReference type="NCBI Taxonomy" id="574566"/>
    <lineage>
        <taxon>Eukaryota</taxon>
        <taxon>Viridiplantae</taxon>
        <taxon>Chlorophyta</taxon>
        <taxon>core chlorophytes</taxon>
        <taxon>Trebouxiophyceae</taxon>
        <taxon>Trebouxiophyceae incertae sedis</taxon>
        <taxon>Coccomyxaceae</taxon>
        <taxon>Coccomyxa</taxon>
        <taxon>Coccomyxa subellipsoidea</taxon>
    </lineage>
</organism>
<evidence type="ECO:0000313" key="1">
    <source>
        <dbReference type="EMBL" id="EIE23621.1"/>
    </source>
</evidence>
<name>I0YZ02_COCSC</name>
<comment type="caution">
    <text evidence="1">The sequence shown here is derived from an EMBL/GenBank/DDBJ whole genome shotgun (WGS) entry which is preliminary data.</text>
</comment>
<dbReference type="GeneID" id="17041613"/>
<keyword evidence="2" id="KW-1185">Reference proteome</keyword>
<dbReference type="EMBL" id="AGSI01000007">
    <property type="protein sequence ID" value="EIE23621.1"/>
    <property type="molecule type" value="Genomic_DNA"/>
</dbReference>
<gene>
    <name evidence="1" type="ORF">COCSUDRAFT_63148</name>
</gene>
<evidence type="ECO:0000313" key="2">
    <source>
        <dbReference type="Proteomes" id="UP000007264"/>
    </source>
</evidence>
<dbReference type="Proteomes" id="UP000007264">
    <property type="component" value="Unassembled WGS sequence"/>
</dbReference>
<reference evidence="1 2" key="1">
    <citation type="journal article" date="2012" name="Genome Biol.">
        <title>The genome of the polar eukaryotic microalga coccomyxa subellipsoidea reveals traits of cold adaptation.</title>
        <authorList>
            <person name="Blanc G."/>
            <person name="Agarkova I."/>
            <person name="Grimwood J."/>
            <person name="Kuo A."/>
            <person name="Brueggeman A."/>
            <person name="Dunigan D."/>
            <person name="Gurnon J."/>
            <person name="Ladunga I."/>
            <person name="Lindquist E."/>
            <person name="Lucas S."/>
            <person name="Pangilinan J."/>
            <person name="Proschold T."/>
            <person name="Salamov A."/>
            <person name="Schmutz J."/>
            <person name="Weeks D."/>
            <person name="Yamada T."/>
            <person name="Claverie J.M."/>
            <person name="Grigoriev I."/>
            <person name="Van Etten J."/>
            <person name="Lomsadze A."/>
            <person name="Borodovsky M."/>
        </authorList>
    </citation>
    <scope>NUCLEOTIDE SEQUENCE [LARGE SCALE GENOMIC DNA]</scope>
    <source>
        <strain evidence="1 2">C-169</strain>
    </source>
</reference>
<accession>I0YZ02</accession>
<dbReference type="RefSeq" id="XP_005648165.1">
    <property type="nucleotide sequence ID" value="XM_005648108.1"/>
</dbReference>
<dbReference type="KEGG" id="csl:COCSUDRAFT_63148"/>
<dbReference type="AlphaFoldDB" id="I0YZ02"/>